<feature type="transmembrane region" description="Helical" evidence="1">
    <location>
        <begin position="132"/>
        <end position="149"/>
    </location>
</feature>
<accession>A0A418KQZ0</accession>
<evidence type="ECO:0008006" key="4">
    <source>
        <dbReference type="Google" id="ProtNLM"/>
    </source>
</evidence>
<dbReference type="EMBL" id="QUAL01000123">
    <property type="protein sequence ID" value="RIQ23272.1"/>
    <property type="molecule type" value="Genomic_DNA"/>
</dbReference>
<evidence type="ECO:0000256" key="1">
    <source>
        <dbReference type="SAM" id="Phobius"/>
    </source>
</evidence>
<feature type="transmembrane region" description="Helical" evidence="1">
    <location>
        <begin position="209"/>
        <end position="229"/>
    </location>
</feature>
<feature type="transmembrane region" description="Helical" evidence="1">
    <location>
        <begin position="161"/>
        <end position="180"/>
    </location>
</feature>
<dbReference type="AlphaFoldDB" id="A0A418KQZ0"/>
<reference evidence="2 3" key="1">
    <citation type="submission" date="2018-09" db="EMBL/GenBank/DDBJ databases">
        <title>Isolation, diversity and antifungal activity of actinobacteria from wheat.</title>
        <authorList>
            <person name="Han C."/>
        </authorList>
    </citation>
    <scope>NUCLEOTIDE SEQUENCE [LARGE SCALE GENOMIC DNA]</scope>
    <source>
        <strain evidence="2 3">NEAU-YY265</strain>
    </source>
</reference>
<name>A0A418KQZ0_9ACTN</name>
<proteinExistence type="predicted"/>
<protein>
    <recommendedName>
        <fullName evidence="4">DUF1700 domain-containing protein</fullName>
    </recommendedName>
</protein>
<gene>
    <name evidence="2" type="ORF">DY240_12650</name>
</gene>
<comment type="caution">
    <text evidence="2">The sequence shown here is derived from an EMBL/GenBank/DDBJ whole genome shotgun (WGS) entry which is preliminary data.</text>
</comment>
<keyword evidence="3" id="KW-1185">Reference proteome</keyword>
<keyword evidence="1" id="KW-1133">Transmembrane helix</keyword>
<evidence type="ECO:0000313" key="2">
    <source>
        <dbReference type="EMBL" id="RIQ23272.1"/>
    </source>
</evidence>
<sequence>MTAMEEPMLSATQHQRVDRYLAELAGALGGLPETERADVVAGIREHIEAALAGRSPVTDADVDEVLRALGDPLAIAAEATGADGVSGAAAGPAIGGRRDAPVLSRDWVPAFVVVALLAAPLLLTLLATVGGILLLPFAVLAGWAALWLSQLWTPLEKLAGTFLLPALSVLLFFGLFTSGASEVCSGGVREDGTTYESCTTEGGWLTPAVFWAILIGVAAASVATAVVLYRNGRRRAAELAQSFSTGA</sequence>
<dbReference type="Pfam" id="PF22564">
    <property type="entry name" value="HAAS"/>
    <property type="match status" value="1"/>
</dbReference>
<dbReference type="Proteomes" id="UP000284057">
    <property type="component" value="Unassembled WGS sequence"/>
</dbReference>
<evidence type="ECO:0000313" key="3">
    <source>
        <dbReference type="Proteomes" id="UP000284057"/>
    </source>
</evidence>
<keyword evidence="1" id="KW-0472">Membrane</keyword>
<organism evidence="2 3">
    <name type="scientific">Jiangella rhizosphaerae</name>
    <dbReference type="NCBI Taxonomy" id="2293569"/>
    <lineage>
        <taxon>Bacteria</taxon>
        <taxon>Bacillati</taxon>
        <taxon>Actinomycetota</taxon>
        <taxon>Actinomycetes</taxon>
        <taxon>Jiangellales</taxon>
        <taxon>Jiangellaceae</taxon>
        <taxon>Jiangella</taxon>
    </lineage>
</organism>
<keyword evidence="1" id="KW-0812">Transmembrane</keyword>
<feature type="transmembrane region" description="Helical" evidence="1">
    <location>
        <begin position="107"/>
        <end position="126"/>
    </location>
</feature>